<feature type="transmembrane region" description="Helical" evidence="2">
    <location>
        <begin position="39"/>
        <end position="60"/>
    </location>
</feature>
<dbReference type="AlphaFoldDB" id="A0A410X492"/>
<proteinExistence type="predicted"/>
<protein>
    <submittedName>
        <fullName evidence="4">Uncharacterized protein</fullName>
    </submittedName>
</protein>
<evidence type="ECO:0000313" key="5">
    <source>
        <dbReference type="Proteomes" id="UP000288943"/>
    </source>
</evidence>
<dbReference type="Proteomes" id="UP000288943">
    <property type="component" value="Chromosome"/>
</dbReference>
<keyword evidence="2" id="KW-0812">Transmembrane</keyword>
<dbReference type="KEGG" id="pchi:PC41400_28580"/>
<feature type="region of interest" description="Disordered" evidence="1">
    <location>
        <begin position="270"/>
        <end position="299"/>
    </location>
</feature>
<dbReference type="EMBL" id="JAMDMJ010000027">
    <property type="protein sequence ID" value="MCY9598057.1"/>
    <property type="molecule type" value="Genomic_DNA"/>
</dbReference>
<keyword evidence="2" id="KW-1133">Transmembrane helix</keyword>
<dbReference type="GeneID" id="95378751"/>
<feature type="region of interest" description="Disordered" evidence="1">
    <location>
        <begin position="344"/>
        <end position="365"/>
    </location>
</feature>
<evidence type="ECO:0000313" key="6">
    <source>
        <dbReference type="Proteomes" id="UP001527202"/>
    </source>
</evidence>
<reference evidence="3 6" key="2">
    <citation type="submission" date="2022-05" db="EMBL/GenBank/DDBJ databases">
        <title>Genome Sequencing of Bee-Associated Microbes.</title>
        <authorList>
            <person name="Dunlap C."/>
        </authorList>
    </citation>
    <scope>NUCLEOTIDE SEQUENCE [LARGE SCALE GENOMIC DNA]</scope>
    <source>
        <strain evidence="3 6">NRRL B-23120</strain>
    </source>
</reference>
<evidence type="ECO:0000256" key="2">
    <source>
        <dbReference type="SAM" id="Phobius"/>
    </source>
</evidence>
<gene>
    <name evidence="3" type="ORF">M5X16_20080</name>
    <name evidence="4" type="ORF">PC41400_28580</name>
</gene>
<sequence length="365" mass="40994">MKAAEKARINPSPFPRTGTAVAKSMPEQKGSKMSIIGKILFWAFAVMVIFLTMGVILLVFDKRKLTQKANELEGELFHMEAKILPLTELYKGRATEKNLSPVKGELQAAWEELEDLRKRIATIFTQKDSSNRIKVILEDMAALEKSCGSLKKKIEKLIAMEHENESILLQLQTKGKQLMKRLEALSGSHQLAEVQKGLAAQMALIEAIDDKQLTDLINVHDTLMPIRAQMDEIENLLDSLPLNYELGQVKQGEEIEDQVEVVRAQMEQAMRASGLKKEEKPQDNKNDAQTSSVHVTRQASAESIDLDEVKRLMDQGLVFDAIHRMAASLDPTVKTRHDVQVKVVVNSPHPEQQESKKQKRGKKSG</sequence>
<reference evidence="4 5" key="1">
    <citation type="submission" date="2018-01" db="EMBL/GenBank/DDBJ databases">
        <title>The whole genome sequencing and assembly of Paenibacillus chitinolyticus KCCM 41400 strain.</title>
        <authorList>
            <person name="Kim J.-Y."/>
            <person name="Park M.-K."/>
            <person name="Lee Y.-J."/>
            <person name="Yi H."/>
            <person name="Bahn Y.-S."/>
            <person name="Kim J.F."/>
            <person name="Lee D.-W."/>
        </authorList>
    </citation>
    <scope>NUCLEOTIDE SEQUENCE [LARGE SCALE GENOMIC DNA]</scope>
    <source>
        <strain evidence="4 5">KCCM 41400</strain>
    </source>
</reference>
<dbReference type="Proteomes" id="UP001527202">
    <property type="component" value="Unassembled WGS sequence"/>
</dbReference>
<keyword evidence="6" id="KW-1185">Reference proteome</keyword>
<evidence type="ECO:0000313" key="3">
    <source>
        <dbReference type="EMBL" id="MCY9598057.1"/>
    </source>
</evidence>
<keyword evidence="2" id="KW-0472">Membrane</keyword>
<accession>A0A410X492</accession>
<feature type="compositionally biased region" description="Polar residues" evidence="1">
    <location>
        <begin position="287"/>
        <end position="299"/>
    </location>
</feature>
<organism evidence="4 5">
    <name type="scientific">Paenibacillus chitinolyticus</name>
    <dbReference type="NCBI Taxonomy" id="79263"/>
    <lineage>
        <taxon>Bacteria</taxon>
        <taxon>Bacillati</taxon>
        <taxon>Bacillota</taxon>
        <taxon>Bacilli</taxon>
        <taxon>Bacillales</taxon>
        <taxon>Paenibacillaceae</taxon>
        <taxon>Paenibacillus</taxon>
    </lineage>
</organism>
<dbReference type="OrthoDB" id="9912922at2"/>
<evidence type="ECO:0000313" key="4">
    <source>
        <dbReference type="EMBL" id="QAV21415.1"/>
    </source>
</evidence>
<feature type="region of interest" description="Disordered" evidence="1">
    <location>
        <begin position="1"/>
        <end position="25"/>
    </location>
</feature>
<feature type="compositionally biased region" description="Basic and acidic residues" evidence="1">
    <location>
        <begin position="275"/>
        <end position="286"/>
    </location>
</feature>
<evidence type="ECO:0000256" key="1">
    <source>
        <dbReference type="SAM" id="MobiDB-lite"/>
    </source>
</evidence>
<dbReference type="RefSeq" id="WP_042234342.1">
    <property type="nucleotide sequence ID" value="NZ_CP026520.1"/>
</dbReference>
<dbReference type="EMBL" id="CP026520">
    <property type="protein sequence ID" value="QAV21415.1"/>
    <property type="molecule type" value="Genomic_DNA"/>
</dbReference>
<name>A0A410X492_9BACL</name>